<evidence type="ECO:0000313" key="3">
    <source>
        <dbReference type="Proteomes" id="UP000298652"/>
    </source>
</evidence>
<keyword evidence="3" id="KW-1185">Reference proteome</keyword>
<sequence length="104" mass="11054">MSQTAASHCQEAQLSVVKQTGRKESLRETNAGLRYLPPNSAPLPAGTSASLGTLREVAAAAFRYENADMTARRALPLPGRLYPSIATATSAMPSSSSWRTCRST</sequence>
<reference evidence="2" key="1">
    <citation type="submission" date="2019-03" db="EMBL/GenBank/DDBJ databases">
        <title>WGS assembly of Setaria viridis.</title>
        <authorList>
            <person name="Huang P."/>
            <person name="Jenkins J."/>
            <person name="Grimwood J."/>
            <person name="Barry K."/>
            <person name="Healey A."/>
            <person name="Mamidi S."/>
            <person name="Sreedasyam A."/>
            <person name="Shu S."/>
            <person name="Feldman M."/>
            <person name="Wu J."/>
            <person name="Yu Y."/>
            <person name="Chen C."/>
            <person name="Johnson J."/>
            <person name="Rokhsar D."/>
            <person name="Baxter I."/>
            <person name="Schmutz J."/>
            <person name="Brutnell T."/>
            <person name="Kellogg E."/>
        </authorList>
    </citation>
    <scope>NUCLEOTIDE SEQUENCE [LARGE SCALE GENOMIC DNA]</scope>
</reference>
<organism evidence="2 3">
    <name type="scientific">Setaria viridis</name>
    <name type="common">Green bristlegrass</name>
    <name type="synonym">Setaria italica subsp. viridis</name>
    <dbReference type="NCBI Taxonomy" id="4556"/>
    <lineage>
        <taxon>Eukaryota</taxon>
        <taxon>Viridiplantae</taxon>
        <taxon>Streptophyta</taxon>
        <taxon>Embryophyta</taxon>
        <taxon>Tracheophyta</taxon>
        <taxon>Spermatophyta</taxon>
        <taxon>Magnoliopsida</taxon>
        <taxon>Liliopsida</taxon>
        <taxon>Poales</taxon>
        <taxon>Poaceae</taxon>
        <taxon>PACMAD clade</taxon>
        <taxon>Panicoideae</taxon>
        <taxon>Panicodae</taxon>
        <taxon>Paniceae</taxon>
        <taxon>Cenchrinae</taxon>
        <taxon>Setaria</taxon>
    </lineage>
</organism>
<dbReference type="EMBL" id="CM016552">
    <property type="protein sequence ID" value="TKW37086.1"/>
    <property type="molecule type" value="Genomic_DNA"/>
</dbReference>
<dbReference type="Proteomes" id="UP000298652">
    <property type="component" value="Chromosome 1"/>
</dbReference>
<accession>A0A4V6DCB0</accession>
<feature type="compositionally biased region" description="Polar residues" evidence="1">
    <location>
        <begin position="1"/>
        <end position="18"/>
    </location>
</feature>
<gene>
    <name evidence="2" type="ORF">SEVIR_1G025400v2</name>
</gene>
<feature type="region of interest" description="Disordered" evidence="1">
    <location>
        <begin position="1"/>
        <end position="26"/>
    </location>
</feature>
<protein>
    <submittedName>
        <fullName evidence="2">Uncharacterized protein</fullName>
    </submittedName>
</protein>
<name>A0A4V6DCB0_SETVI</name>
<dbReference type="AlphaFoldDB" id="A0A4V6DCB0"/>
<dbReference type="Gramene" id="TKW37086">
    <property type="protein sequence ID" value="TKW37086"/>
    <property type="gene ID" value="SEVIR_1G025400v2"/>
</dbReference>
<evidence type="ECO:0000256" key="1">
    <source>
        <dbReference type="SAM" id="MobiDB-lite"/>
    </source>
</evidence>
<evidence type="ECO:0000313" key="2">
    <source>
        <dbReference type="EMBL" id="TKW37086.1"/>
    </source>
</evidence>
<proteinExistence type="predicted"/>